<evidence type="ECO:0000313" key="4">
    <source>
        <dbReference type="EMBL" id="KAF6224249.1"/>
    </source>
</evidence>
<feature type="repeat" description="ANK" evidence="3">
    <location>
        <begin position="59"/>
        <end position="91"/>
    </location>
</feature>
<dbReference type="AlphaFoldDB" id="A0A8H6CIR3"/>
<protein>
    <recommendedName>
        <fullName evidence="6">Ankyrin</fullName>
    </recommendedName>
</protein>
<feature type="repeat" description="ANK" evidence="3">
    <location>
        <begin position="213"/>
        <end position="245"/>
    </location>
</feature>
<gene>
    <name evidence="4" type="ORF">HO133_010824</name>
</gene>
<accession>A0A8H6CIR3</accession>
<keyword evidence="2 3" id="KW-0040">ANK repeat</keyword>
<keyword evidence="1" id="KW-0677">Repeat</keyword>
<dbReference type="InterPro" id="IPR002110">
    <property type="entry name" value="Ankyrin_rpt"/>
</dbReference>
<dbReference type="PANTHER" id="PTHR24123">
    <property type="entry name" value="ANKYRIN REPEAT-CONTAINING"/>
    <property type="match status" value="1"/>
</dbReference>
<dbReference type="Pfam" id="PF12796">
    <property type="entry name" value="Ank_2"/>
    <property type="match status" value="1"/>
</dbReference>
<evidence type="ECO:0000256" key="2">
    <source>
        <dbReference type="ARBA" id="ARBA00023043"/>
    </source>
</evidence>
<reference evidence="4 5" key="1">
    <citation type="journal article" date="2020" name="Genomics">
        <title>Complete, high-quality genomes from long-read metagenomic sequencing of two wolf lichen thalli reveals enigmatic genome architecture.</title>
        <authorList>
            <person name="McKenzie S.K."/>
            <person name="Walston R.F."/>
            <person name="Allen J.L."/>
        </authorList>
    </citation>
    <scope>NUCLEOTIDE SEQUENCE [LARGE SCALE GENOMIC DNA]</scope>
    <source>
        <strain evidence="4">WasteWater1</strain>
    </source>
</reference>
<comment type="caution">
    <text evidence="4">The sequence shown here is derived from an EMBL/GenBank/DDBJ whole genome shotgun (WGS) entry which is preliminary data.</text>
</comment>
<dbReference type="PROSITE" id="PS50297">
    <property type="entry name" value="ANK_REP_REGION"/>
    <property type="match status" value="2"/>
</dbReference>
<organism evidence="4 5">
    <name type="scientific">Letharia lupina</name>
    <dbReference type="NCBI Taxonomy" id="560253"/>
    <lineage>
        <taxon>Eukaryota</taxon>
        <taxon>Fungi</taxon>
        <taxon>Dikarya</taxon>
        <taxon>Ascomycota</taxon>
        <taxon>Pezizomycotina</taxon>
        <taxon>Lecanoromycetes</taxon>
        <taxon>OSLEUM clade</taxon>
        <taxon>Lecanoromycetidae</taxon>
        <taxon>Lecanorales</taxon>
        <taxon>Lecanorineae</taxon>
        <taxon>Parmeliaceae</taxon>
        <taxon>Letharia</taxon>
    </lineage>
</organism>
<dbReference type="InterPro" id="IPR036770">
    <property type="entry name" value="Ankyrin_rpt-contain_sf"/>
</dbReference>
<dbReference type="PROSITE" id="PS50088">
    <property type="entry name" value="ANK_REPEAT"/>
    <property type="match status" value="3"/>
</dbReference>
<dbReference type="SMART" id="SM00248">
    <property type="entry name" value="ANK"/>
    <property type="match status" value="3"/>
</dbReference>
<dbReference type="PANTHER" id="PTHR24123:SF33">
    <property type="entry name" value="PROTEIN HOS4"/>
    <property type="match status" value="1"/>
</dbReference>
<evidence type="ECO:0008006" key="6">
    <source>
        <dbReference type="Google" id="ProtNLM"/>
    </source>
</evidence>
<dbReference type="EMBL" id="JACCJB010000009">
    <property type="protein sequence ID" value="KAF6224249.1"/>
    <property type="molecule type" value="Genomic_DNA"/>
</dbReference>
<dbReference type="RefSeq" id="XP_037153309.1">
    <property type="nucleotide sequence ID" value="XM_037301675.1"/>
</dbReference>
<keyword evidence="5" id="KW-1185">Reference proteome</keyword>
<dbReference type="Gene3D" id="1.25.40.20">
    <property type="entry name" value="Ankyrin repeat-containing domain"/>
    <property type="match status" value="1"/>
</dbReference>
<dbReference type="InterPro" id="IPR051165">
    <property type="entry name" value="Multifunctional_ANK_Repeat"/>
</dbReference>
<dbReference type="SUPFAM" id="SSF48403">
    <property type="entry name" value="Ankyrin repeat"/>
    <property type="match status" value="1"/>
</dbReference>
<evidence type="ECO:0000313" key="5">
    <source>
        <dbReference type="Proteomes" id="UP000593566"/>
    </source>
</evidence>
<evidence type="ECO:0000256" key="3">
    <source>
        <dbReference type="PROSITE-ProRule" id="PRU00023"/>
    </source>
</evidence>
<name>A0A8H6CIR3_9LECA</name>
<dbReference type="GeneID" id="59339214"/>
<feature type="repeat" description="ANK" evidence="3">
    <location>
        <begin position="150"/>
        <end position="182"/>
    </location>
</feature>
<sequence>MLQSVELGSNQVVEAQVAAKSDKSNDPTIRCTIDTGKAAEQLGHYQFVGAASPWDVNDHGSSALYFAAVSGDVGLCRFLIEQGADPLFENQYHTSPPDKAADIAVSFGRINCTNTLQFKPLHKAVLGLVPLPLGPLLDCSTADINVQDREGRTGLSWAITRDDIESSRLLLGHGADVIKSDNRGFGPIHSAKSLPSLKLLLDHNLDIMSKTAVGATPLHFVSRYGRHDMIEPMVKAHADQNAEKERNIIHLAAIHGDRTK</sequence>
<evidence type="ECO:0000256" key="1">
    <source>
        <dbReference type="ARBA" id="ARBA00022737"/>
    </source>
</evidence>
<proteinExistence type="predicted"/>
<dbReference type="Proteomes" id="UP000593566">
    <property type="component" value="Unassembled WGS sequence"/>
</dbReference>
<dbReference type="Pfam" id="PF00023">
    <property type="entry name" value="Ank"/>
    <property type="match status" value="2"/>
</dbReference>